<dbReference type="AlphaFoldDB" id="A0A348AKC9"/>
<comment type="subcellular location">
    <subcellularLocation>
        <location evidence="8">Cell membrane</location>
        <topology evidence="8">Peripheral membrane protein</topology>
    </subcellularLocation>
    <subcellularLocation>
        <location evidence="1">Membrane</location>
    </subcellularLocation>
</comment>
<evidence type="ECO:0000256" key="8">
    <source>
        <dbReference type="HAMAP-Rule" id="MF_01416"/>
    </source>
</evidence>
<reference evidence="9 10" key="1">
    <citation type="journal article" date="2018" name="Int. J. Syst. Evol. Microbiol.">
        <title>Methylomusa anaerophila gen. nov., sp. nov., an anaerobic methanol-utilizing bacterium isolated from a microbial fuel cell.</title>
        <authorList>
            <person name="Amano N."/>
            <person name="Yamamuro A."/>
            <person name="Miyahara M."/>
            <person name="Kouzuma A."/>
            <person name="Abe T."/>
            <person name="Watanabe K."/>
        </authorList>
    </citation>
    <scope>NUCLEOTIDE SEQUENCE [LARGE SCALE GENOMIC DNA]</scope>
    <source>
        <strain evidence="9 10">MMFC1</strain>
    </source>
</reference>
<comment type="function">
    <text evidence="8">F(1)F(0) ATP synthase produces ATP from ADP in the presence of a proton or sodium gradient. F-type ATPases consist of two structural domains, F(1) containing the extramembraneous catalytic core and F(0) containing the membrane proton channel, linked together by a central stalk and a peripheral stalk. During catalysis, ATP synthesis in the catalytic domain of F(1) is coupled via a rotary mechanism of the central stalk subunits to proton translocation.</text>
</comment>
<dbReference type="Pfam" id="PF00213">
    <property type="entry name" value="OSCP"/>
    <property type="match status" value="1"/>
</dbReference>
<dbReference type="KEGG" id="mana:MAMMFC1_02211"/>
<dbReference type="GO" id="GO:0005886">
    <property type="term" value="C:plasma membrane"/>
    <property type="evidence" value="ECO:0007669"/>
    <property type="project" value="UniProtKB-SubCell"/>
</dbReference>
<dbReference type="RefSeq" id="WP_126308535.1">
    <property type="nucleotide sequence ID" value="NZ_AP018449.1"/>
</dbReference>
<dbReference type="Gene3D" id="1.10.520.20">
    <property type="entry name" value="N-terminal domain of the delta subunit of the F1F0-ATP synthase"/>
    <property type="match status" value="1"/>
</dbReference>
<evidence type="ECO:0000256" key="5">
    <source>
        <dbReference type="ARBA" id="ARBA00023136"/>
    </source>
</evidence>
<keyword evidence="4 8" id="KW-0406">Ion transport</keyword>
<accession>A0A348AKC9</accession>
<evidence type="ECO:0000256" key="1">
    <source>
        <dbReference type="ARBA" id="ARBA00004370"/>
    </source>
</evidence>
<evidence type="ECO:0000256" key="4">
    <source>
        <dbReference type="ARBA" id="ARBA00023065"/>
    </source>
</evidence>
<comment type="similarity">
    <text evidence="8">Belongs to the ATPase delta chain family.</text>
</comment>
<dbReference type="HAMAP" id="MF_01416">
    <property type="entry name" value="ATP_synth_delta_bact"/>
    <property type="match status" value="1"/>
</dbReference>
<dbReference type="EMBL" id="AP018449">
    <property type="protein sequence ID" value="BBB91527.1"/>
    <property type="molecule type" value="Genomic_DNA"/>
</dbReference>
<dbReference type="GO" id="GO:0046933">
    <property type="term" value="F:proton-transporting ATP synthase activity, rotational mechanism"/>
    <property type="evidence" value="ECO:0007669"/>
    <property type="project" value="UniProtKB-UniRule"/>
</dbReference>
<evidence type="ECO:0000256" key="2">
    <source>
        <dbReference type="ARBA" id="ARBA00022448"/>
    </source>
</evidence>
<dbReference type="PRINTS" id="PR00125">
    <property type="entry name" value="ATPASEDELTA"/>
</dbReference>
<dbReference type="NCBIfam" id="TIGR01145">
    <property type="entry name" value="ATP_synt_delta"/>
    <property type="match status" value="1"/>
</dbReference>
<dbReference type="PANTHER" id="PTHR11910">
    <property type="entry name" value="ATP SYNTHASE DELTA CHAIN"/>
    <property type="match status" value="1"/>
</dbReference>
<keyword evidence="3 8" id="KW-0375">Hydrogen ion transport</keyword>
<dbReference type="InterPro" id="IPR026015">
    <property type="entry name" value="ATP_synth_OSCP/delta_N_sf"/>
</dbReference>
<dbReference type="InterPro" id="IPR020781">
    <property type="entry name" value="ATPase_OSCP/d_CS"/>
</dbReference>
<evidence type="ECO:0000256" key="3">
    <source>
        <dbReference type="ARBA" id="ARBA00022781"/>
    </source>
</evidence>
<comment type="function">
    <text evidence="8">This protein is part of the stalk that links CF(0) to CF(1). It either transmits conformational changes from CF(0) to CF(1) or is implicated in proton conduction.</text>
</comment>
<dbReference type="InterPro" id="IPR000711">
    <property type="entry name" value="ATPase_OSCP/dsu"/>
</dbReference>
<keyword evidence="7 8" id="KW-0066">ATP synthesis</keyword>
<dbReference type="Proteomes" id="UP000276437">
    <property type="component" value="Chromosome"/>
</dbReference>
<evidence type="ECO:0000256" key="7">
    <source>
        <dbReference type="ARBA" id="ARBA00023310"/>
    </source>
</evidence>
<proteinExistence type="inferred from homology"/>
<dbReference type="SUPFAM" id="SSF47928">
    <property type="entry name" value="N-terminal domain of the delta subunit of the F1F0-ATP synthase"/>
    <property type="match status" value="1"/>
</dbReference>
<gene>
    <name evidence="8 9" type="primary">atpH</name>
    <name evidence="9" type="ORF">MAMMFC1_02211</name>
</gene>
<evidence type="ECO:0000313" key="10">
    <source>
        <dbReference type="Proteomes" id="UP000276437"/>
    </source>
</evidence>
<keyword evidence="6 8" id="KW-0139">CF(1)</keyword>
<dbReference type="PROSITE" id="PS00389">
    <property type="entry name" value="ATPASE_DELTA"/>
    <property type="match status" value="1"/>
</dbReference>
<keyword evidence="10" id="KW-1185">Reference proteome</keyword>
<keyword evidence="5 8" id="KW-0472">Membrane</keyword>
<dbReference type="NCBIfam" id="NF004402">
    <property type="entry name" value="PRK05758.2-2"/>
    <property type="match status" value="1"/>
</dbReference>
<dbReference type="OrthoDB" id="9802471at2"/>
<protein>
    <recommendedName>
        <fullName evidence="8">ATP synthase subunit delta</fullName>
    </recommendedName>
    <alternativeName>
        <fullName evidence="8">ATP synthase F(1) sector subunit delta</fullName>
    </alternativeName>
    <alternativeName>
        <fullName evidence="8">F-type ATPase subunit delta</fullName>
        <shortName evidence="8">F-ATPase subunit delta</shortName>
    </alternativeName>
</protein>
<name>A0A348AKC9_9FIRM</name>
<keyword evidence="2 8" id="KW-0813">Transport</keyword>
<organism evidence="9 10">
    <name type="scientific">Methylomusa anaerophila</name>
    <dbReference type="NCBI Taxonomy" id="1930071"/>
    <lineage>
        <taxon>Bacteria</taxon>
        <taxon>Bacillati</taxon>
        <taxon>Bacillota</taxon>
        <taxon>Negativicutes</taxon>
        <taxon>Selenomonadales</taxon>
        <taxon>Sporomusaceae</taxon>
        <taxon>Methylomusa</taxon>
    </lineage>
</organism>
<evidence type="ECO:0000313" key="9">
    <source>
        <dbReference type="EMBL" id="BBB91527.1"/>
    </source>
</evidence>
<keyword evidence="8" id="KW-1003">Cell membrane</keyword>
<sequence length="179" mass="19978">MLMNQLAQRYSQAIYEIASEKNMMDQVEAQLNLVQSAIAGYSDLSTLMYHPQVPAQAKKETVNKIFANELDDFVRNFLFLLIDKRREAALPAIVREYVKLANAARNILEAEVITAKALNPEQQRTLADKISKVTCKKVVLKSHVNEEILGGVIVKIGDKLIDGSVVRQLKSLQAALLAQ</sequence>
<dbReference type="NCBIfam" id="NF004403">
    <property type="entry name" value="PRK05758.2-4"/>
    <property type="match status" value="1"/>
</dbReference>
<dbReference type="GO" id="GO:0045259">
    <property type="term" value="C:proton-transporting ATP synthase complex"/>
    <property type="evidence" value="ECO:0007669"/>
    <property type="project" value="UniProtKB-KW"/>
</dbReference>
<evidence type="ECO:0000256" key="6">
    <source>
        <dbReference type="ARBA" id="ARBA00023196"/>
    </source>
</evidence>